<gene>
    <name evidence="1" type="ORF">QVD17_20162</name>
</gene>
<proteinExistence type="predicted"/>
<dbReference type="AlphaFoldDB" id="A0AAD8KL96"/>
<dbReference type="Proteomes" id="UP001229421">
    <property type="component" value="Unassembled WGS sequence"/>
</dbReference>
<protein>
    <submittedName>
        <fullName evidence="1">Uncharacterized protein</fullName>
    </submittedName>
</protein>
<organism evidence="1 2">
    <name type="scientific">Tagetes erecta</name>
    <name type="common">African marigold</name>
    <dbReference type="NCBI Taxonomy" id="13708"/>
    <lineage>
        <taxon>Eukaryota</taxon>
        <taxon>Viridiplantae</taxon>
        <taxon>Streptophyta</taxon>
        <taxon>Embryophyta</taxon>
        <taxon>Tracheophyta</taxon>
        <taxon>Spermatophyta</taxon>
        <taxon>Magnoliopsida</taxon>
        <taxon>eudicotyledons</taxon>
        <taxon>Gunneridae</taxon>
        <taxon>Pentapetalae</taxon>
        <taxon>asterids</taxon>
        <taxon>campanulids</taxon>
        <taxon>Asterales</taxon>
        <taxon>Asteraceae</taxon>
        <taxon>Asteroideae</taxon>
        <taxon>Heliantheae alliance</taxon>
        <taxon>Tageteae</taxon>
        <taxon>Tagetes</taxon>
    </lineage>
</organism>
<reference evidence="1" key="1">
    <citation type="journal article" date="2023" name="bioRxiv">
        <title>Improved chromosome-level genome assembly for marigold (Tagetes erecta).</title>
        <authorList>
            <person name="Jiang F."/>
            <person name="Yuan L."/>
            <person name="Wang S."/>
            <person name="Wang H."/>
            <person name="Xu D."/>
            <person name="Wang A."/>
            <person name="Fan W."/>
        </authorList>
    </citation>
    <scope>NUCLEOTIDE SEQUENCE</scope>
    <source>
        <strain evidence="1">WSJ</strain>
        <tissue evidence="1">Leaf</tissue>
    </source>
</reference>
<sequence length="187" mass="21673">MYECFNTSVISSTLGSIHFATKAPSLGYAGVMVVNFLFYRLSYLLPKCRHGRHSNEEKIQALYIEGCHLSFLTLDWYHSDKKEDTVLFLLYSLQISLPSEVPYVLSKRFRSITRSFVTSVHDDTRNKGHVHVSYCSHNTIDPPPQLKFRLLARISSLDDKRALPAFVNYLPLLSRRRERRFSLVIKD</sequence>
<dbReference type="EMBL" id="JAUHHV010000005">
    <property type="protein sequence ID" value="KAK1424824.1"/>
    <property type="molecule type" value="Genomic_DNA"/>
</dbReference>
<evidence type="ECO:0000313" key="1">
    <source>
        <dbReference type="EMBL" id="KAK1424824.1"/>
    </source>
</evidence>
<name>A0AAD8KL96_TARER</name>
<accession>A0AAD8KL96</accession>
<comment type="caution">
    <text evidence="1">The sequence shown here is derived from an EMBL/GenBank/DDBJ whole genome shotgun (WGS) entry which is preliminary data.</text>
</comment>
<evidence type="ECO:0000313" key="2">
    <source>
        <dbReference type="Proteomes" id="UP001229421"/>
    </source>
</evidence>
<keyword evidence="2" id="KW-1185">Reference proteome</keyword>